<feature type="domain" description="RNA-binding S4" evidence="2">
    <location>
        <begin position="7"/>
        <end position="70"/>
    </location>
</feature>
<evidence type="ECO:0000313" key="4">
    <source>
        <dbReference type="Proteomes" id="UP000538147"/>
    </source>
</evidence>
<dbReference type="InterPro" id="IPR036986">
    <property type="entry name" value="S4_RNA-bd_sf"/>
</dbReference>
<proteinExistence type="predicted"/>
<organism evidence="3 4">
    <name type="scientific">Polymorphobacter multimanifer</name>
    <dbReference type="NCBI Taxonomy" id="1070431"/>
    <lineage>
        <taxon>Bacteria</taxon>
        <taxon>Pseudomonadati</taxon>
        <taxon>Pseudomonadota</taxon>
        <taxon>Alphaproteobacteria</taxon>
        <taxon>Sphingomonadales</taxon>
        <taxon>Sphingosinicellaceae</taxon>
        <taxon>Polymorphobacter</taxon>
    </lineage>
</organism>
<protein>
    <submittedName>
        <fullName evidence="3">Ribosome-associated heat shock protein Hsp15</fullName>
    </submittedName>
</protein>
<name>A0A841L464_9SPHN</name>
<dbReference type="GO" id="GO:0003723">
    <property type="term" value="F:RNA binding"/>
    <property type="evidence" value="ECO:0007669"/>
    <property type="project" value="UniProtKB-KW"/>
</dbReference>
<keyword evidence="1" id="KW-0694">RNA-binding</keyword>
<dbReference type="Pfam" id="PF01479">
    <property type="entry name" value="S4"/>
    <property type="match status" value="1"/>
</dbReference>
<dbReference type="Gene3D" id="3.10.290.10">
    <property type="entry name" value="RNA-binding S4 domain"/>
    <property type="match status" value="1"/>
</dbReference>
<dbReference type="Proteomes" id="UP000538147">
    <property type="component" value="Unassembled WGS sequence"/>
</dbReference>
<sequence>MVYGAALRLDKWLWFSRLAKSRNAAKDLCESRRLRIDGRVVERASALVRAGQVLSFPERDQVVVVRVNGLAERRGPFAEARLMYTDLGCPGAEDADGCDGMMQGGVPISLHHAPLTSTAAAF</sequence>
<evidence type="ECO:0000256" key="1">
    <source>
        <dbReference type="PROSITE-ProRule" id="PRU00182"/>
    </source>
</evidence>
<dbReference type="InterPro" id="IPR002942">
    <property type="entry name" value="S4_RNA-bd"/>
</dbReference>
<reference evidence="3 4" key="1">
    <citation type="submission" date="2020-08" db="EMBL/GenBank/DDBJ databases">
        <title>Genomic Encyclopedia of Type Strains, Phase IV (KMG-IV): sequencing the most valuable type-strain genomes for metagenomic binning, comparative biology and taxonomic classification.</title>
        <authorList>
            <person name="Goeker M."/>
        </authorList>
    </citation>
    <scope>NUCLEOTIDE SEQUENCE [LARGE SCALE GENOMIC DNA]</scope>
    <source>
        <strain evidence="3 4">DSM 102189</strain>
    </source>
</reference>
<keyword evidence="4" id="KW-1185">Reference proteome</keyword>
<accession>A0A841L464</accession>
<dbReference type="SMART" id="SM00363">
    <property type="entry name" value="S4"/>
    <property type="match status" value="1"/>
</dbReference>
<dbReference type="EMBL" id="JACIIV010000011">
    <property type="protein sequence ID" value="MBB6227639.1"/>
    <property type="molecule type" value="Genomic_DNA"/>
</dbReference>
<dbReference type="AlphaFoldDB" id="A0A841L464"/>
<dbReference type="CDD" id="cd00165">
    <property type="entry name" value="S4"/>
    <property type="match status" value="1"/>
</dbReference>
<dbReference type="SUPFAM" id="SSF55174">
    <property type="entry name" value="Alpha-L RNA-binding motif"/>
    <property type="match status" value="1"/>
</dbReference>
<dbReference type="RefSeq" id="WP_184198572.1">
    <property type="nucleotide sequence ID" value="NZ_JACIIV010000011.1"/>
</dbReference>
<comment type="caution">
    <text evidence="3">The sequence shown here is derived from an EMBL/GenBank/DDBJ whole genome shotgun (WGS) entry which is preliminary data.</text>
</comment>
<gene>
    <name evidence="3" type="ORF">FHS79_001808</name>
</gene>
<evidence type="ECO:0000259" key="2">
    <source>
        <dbReference type="SMART" id="SM00363"/>
    </source>
</evidence>
<dbReference type="PROSITE" id="PS50889">
    <property type="entry name" value="S4"/>
    <property type="match status" value="1"/>
</dbReference>
<keyword evidence="3" id="KW-0346">Stress response</keyword>
<evidence type="ECO:0000313" key="3">
    <source>
        <dbReference type="EMBL" id="MBB6227639.1"/>
    </source>
</evidence>